<evidence type="ECO:0000313" key="3">
    <source>
        <dbReference type="Proteomes" id="UP000030153"/>
    </source>
</evidence>
<dbReference type="EMBL" id="AVBG01000013">
    <property type="protein sequence ID" value="KGP90328.1"/>
    <property type="molecule type" value="Genomic_DNA"/>
</dbReference>
<dbReference type="Proteomes" id="UP000030153">
    <property type="component" value="Unassembled WGS sequence"/>
</dbReference>
<dbReference type="RefSeq" id="WP_036785933.1">
    <property type="nucleotide sequence ID" value="NZ_AVBG01000013.1"/>
</dbReference>
<dbReference type="AlphaFoldDB" id="A0A0A2UUB7"/>
<dbReference type="InterPro" id="IPR011042">
    <property type="entry name" value="6-blade_b-propeller_TolB-like"/>
</dbReference>
<keyword evidence="3" id="KW-1185">Reference proteome</keyword>
<dbReference type="Gene3D" id="2.120.10.30">
    <property type="entry name" value="TolB, C-terminal domain"/>
    <property type="match status" value="1"/>
</dbReference>
<reference evidence="2 3" key="1">
    <citation type="submission" date="2013-08" db="EMBL/GenBank/DDBJ databases">
        <title>Genome of Pontibacillus chungwhensis.</title>
        <authorList>
            <person name="Wang Q."/>
            <person name="Wang G."/>
        </authorList>
    </citation>
    <scope>NUCLEOTIDE SEQUENCE [LARGE SCALE GENOMIC DNA]</scope>
    <source>
        <strain evidence="2 3">BH030062</strain>
    </source>
</reference>
<dbReference type="PANTHER" id="PTHR36842">
    <property type="entry name" value="PROTEIN TOLB HOMOLOG"/>
    <property type="match status" value="1"/>
</dbReference>
<sequence length="409" mass="45962">MKYIMASIMALLIMIPTAGFAQDADRTAAFVRNGDLWVVQNGDEKKVTHTKTVTGKPIWSHDGQYVAFLQKGVLNEQGELSNELWTYHIDDQKKQKVYTNAFNPQWSPTDNRIAFQHGGALSVSDLNKFYNVSVGVGGYTWLPEGDGFLLSSNATLTPNGWTHAILYKKRLPDKLVDTIDQEAETFFTIPKQLQSGEAEIPAIGAEVFRFSPSGKWVSFIVYPTASWSMDSNMLSAIRTDGSDFSVVDEVITGVGTPEWAPTKDILAYIGGSGRLVFGFKDKDMKVKEFPASNSLTPNKYAELDFTWMSDEELVTSRVKEAEWSNDPAMRPKPSLYTIHIKNQKQTQITSPKEGQGDYHPVYLKEEDKLAWLRGESLTDVHLDVWTSDKDGTNAEKWLENVSEISFYRP</sequence>
<keyword evidence="1" id="KW-0732">Signal</keyword>
<name>A0A0A2UUB7_9BACI</name>
<gene>
    <name evidence="2" type="ORF">N780_05235</name>
</gene>
<feature type="chain" id="PRO_5002005812" evidence="1">
    <location>
        <begin position="22"/>
        <end position="409"/>
    </location>
</feature>
<dbReference type="OrthoDB" id="9774911at2"/>
<proteinExistence type="predicted"/>
<dbReference type="eggNOG" id="COG0823">
    <property type="taxonomic scope" value="Bacteria"/>
</dbReference>
<feature type="signal peptide" evidence="1">
    <location>
        <begin position="1"/>
        <end position="21"/>
    </location>
</feature>
<dbReference type="PANTHER" id="PTHR36842:SF1">
    <property type="entry name" value="PROTEIN TOLB"/>
    <property type="match status" value="1"/>
</dbReference>
<dbReference type="STRING" id="1385513.N780_05235"/>
<accession>A0A0A2UUB7</accession>
<organism evidence="2 3">
    <name type="scientific">Pontibacillus chungwhensis BH030062</name>
    <dbReference type="NCBI Taxonomy" id="1385513"/>
    <lineage>
        <taxon>Bacteria</taxon>
        <taxon>Bacillati</taxon>
        <taxon>Bacillota</taxon>
        <taxon>Bacilli</taxon>
        <taxon>Bacillales</taxon>
        <taxon>Bacillaceae</taxon>
        <taxon>Pontibacillus</taxon>
    </lineage>
</organism>
<evidence type="ECO:0000313" key="2">
    <source>
        <dbReference type="EMBL" id="KGP90328.1"/>
    </source>
</evidence>
<evidence type="ECO:0000256" key="1">
    <source>
        <dbReference type="SAM" id="SignalP"/>
    </source>
</evidence>
<protein>
    <submittedName>
        <fullName evidence="2">TolB domain-containing protein</fullName>
    </submittedName>
</protein>
<dbReference type="SUPFAM" id="SSF82171">
    <property type="entry name" value="DPP6 N-terminal domain-like"/>
    <property type="match status" value="1"/>
</dbReference>
<comment type="caution">
    <text evidence="2">The sequence shown here is derived from an EMBL/GenBank/DDBJ whole genome shotgun (WGS) entry which is preliminary data.</text>
</comment>